<dbReference type="InterPro" id="IPR002196">
    <property type="entry name" value="Glyco_hydro_24"/>
</dbReference>
<comment type="similarity">
    <text evidence="6">Belongs to the glycosyl hydrolase 24 family.</text>
</comment>
<evidence type="ECO:0000256" key="5">
    <source>
        <dbReference type="ARBA" id="ARBA00023295"/>
    </source>
</evidence>
<dbReference type="EC" id="3.2.1.17" evidence="6"/>
<dbReference type="GO" id="GO:0016998">
    <property type="term" value="P:cell wall macromolecule catabolic process"/>
    <property type="evidence" value="ECO:0007669"/>
    <property type="project" value="InterPro"/>
</dbReference>
<reference evidence="7 8" key="1">
    <citation type="submission" date="2020-06" db="EMBL/GenBank/DDBJ databases">
        <title>The genome sequence of Candidatus Regiella insecticola strain Tut.</title>
        <authorList>
            <person name="Nikoh N."/>
            <person name="Tsuchida T."/>
            <person name="Koga R."/>
            <person name="Oshima K."/>
            <person name="Hattori M."/>
            <person name="Fukatsu T."/>
        </authorList>
    </citation>
    <scope>NUCLEOTIDE SEQUENCE [LARGE SCALE GENOMIC DNA]</scope>
    <source>
        <strain evidence="7 8">Tut</strain>
    </source>
</reference>
<keyword evidence="4 6" id="KW-0378">Hydrolase</keyword>
<dbReference type="InterPro" id="IPR023346">
    <property type="entry name" value="Lysozyme-like_dom_sf"/>
</dbReference>
<dbReference type="PANTHER" id="PTHR38107:SF3">
    <property type="entry name" value="LYSOZYME RRRD-RELATED"/>
    <property type="match status" value="1"/>
</dbReference>
<evidence type="ECO:0000256" key="3">
    <source>
        <dbReference type="ARBA" id="ARBA00022638"/>
    </source>
</evidence>
<dbReference type="GO" id="GO:0042742">
    <property type="term" value="P:defense response to bacterium"/>
    <property type="evidence" value="ECO:0007669"/>
    <property type="project" value="UniProtKB-KW"/>
</dbReference>
<dbReference type="SUPFAM" id="SSF53955">
    <property type="entry name" value="Lysozyme-like"/>
    <property type="match status" value="1"/>
</dbReference>
<dbReference type="RefSeq" id="WP_176488860.1">
    <property type="nucleotide sequence ID" value="NZ_BLXO01000010.1"/>
</dbReference>
<evidence type="ECO:0000256" key="6">
    <source>
        <dbReference type="RuleBase" id="RU003788"/>
    </source>
</evidence>
<dbReference type="GO" id="GO:0009253">
    <property type="term" value="P:peptidoglycan catabolic process"/>
    <property type="evidence" value="ECO:0007669"/>
    <property type="project" value="InterPro"/>
</dbReference>
<dbReference type="EMBL" id="BLXO01000010">
    <property type="protein sequence ID" value="GFN47392.1"/>
    <property type="molecule type" value="Genomic_DNA"/>
</dbReference>
<dbReference type="Proteomes" id="UP000504714">
    <property type="component" value="Unassembled WGS sequence"/>
</dbReference>
<dbReference type="Gene3D" id="1.10.530.40">
    <property type="match status" value="1"/>
</dbReference>
<evidence type="ECO:0000256" key="4">
    <source>
        <dbReference type="ARBA" id="ARBA00022801"/>
    </source>
</evidence>
<evidence type="ECO:0000256" key="1">
    <source>
        <dbReference type="ARBA" id="ARBA00000632"/>
    </source>
</evidence>
<dbReference type="AlphaFoldDB" id="A0A6L2ZS42"/>
<evidence type="ECO:0000313" key="7">
    <source>
        <dbReference type="EMBL" id="GFN47392.1"/>
    </source>
</evidence>
<keyword evidence="3 6" id="KW-0081">Bacteriolytic enzyme</keyword>
<proteinExistence type="inferred from homology"/>
<dbReference type="GO" id="GO:0003796">
    <property type="term" value="F:lysozyme activity"/>
    <property type="evidence" value="ECO:0007669"/>
    <property type="project" value="UniProtKB-EC"/>
</dbReference>
<evidence type="ECO:0000256" key="2">
    <source>
        <dbReference type="ARBA" id="ARBA00022529"/>
    </source>
</evidence>
<accession>A0A6L2ZS42</accession>
<dbReference type="GO" id="GO:0031640">
    <property type="term" value="P:killing of cells of another organism"/>
    <property type="evidence" value="ECO:0007669"/>
    <property type="project" value="UniProtKB-KW"/>
</dbReference>
<dbReference type="InterPro" id="IPR034690">
    <property type="entry name" value="Endolysin_T4_type"/>
</dbReference>
<dbReference type="CDD" id="cd16900">
    <property type="entry name" value="endolysin_R21-like"/>
    <property type="match status" value="1"/>
</dbReference>
<comment type="caution">
    <text evidence="7">The sequence shown here is derived from an EMBL/GenBank/DDBJ whole genome shotgun (WGS) entry which is preliminary data.</text>
</comment>
<keyword evidence="2 6" id="KW-0929">Antimicrobial</keyword>
<sequence length="217" mass="24111">MAVDKSTLSVAVLALIAAGVSAPVILGQFLYEKEADRLTAYRDSKGLWTICKGLTTWRDKPIQEGRHVTAEQCDTENKRRETQAIAWVEHNVKVPLTATQKAGVASFCYWNLGVGNCTRSTFWRELNAGNMQAACEQIKRWIYDSGRDCRIRTNHCAGQPVRRAQESALTCWGVDELAIFDKTVCLSADNGTFTRCQSLPHRGKTLENGSRRIAAAC</sequence>
<name>A0A6L2ZS42_9ENTR</name>
<gene>
    <name evidence="7" type="primary">rrrD</name>
    <name evidence="7" type="ORF">RINTU1_34370</name>
</gene>
<dbReference type="Pfam" id="PF00959">
    <property type="entry name" value="Phage_lysozyme"/>
    <property type="match status" value="1"/>
</dbReference>
<comment type="catalytic activity">
    <reaction evidence="1 6">
        <text>Hydrolysis of (1-&gt;4)-beta-linkages between N-acetylmuramic acid and N-acetyl-D-glucosamine residues in a peptidoglycan and between N-acetyl-D-glucosamine residues in chitodextrins.</text>
        <dbReference type="EC" id="3.2.1.17"/>
    </reaction>
</comment>
<protein>
    <recommendedName>
        <fullName evidence="6">Lysozyme</fullName>
        <ecNumber evidence="6">3.2.1.17</ecNumber>
    </recommendedName>
</protein>
<dbReference type="HAMAP" id="MF_04110">
    <property type="entry name" value="ENDOLYSIN_T4"/>
    <property type="match status" value="1"/>
</dbReference>
<dbReference type="InterPro" id="IPR023347">
    <property type="entry name" value="Lysozyme_dom_sf"/>
</dbReference>
<dbReference type="PANTHER" id="PTHR38107">
    <property type="match status" value="1"/>
</dbReference>
<organism evidence="7 8">
    <name type="scientific">Candidatus Regiella insecticola</name>
    <dbReference type="NCBI Taxonomy" id="138073"/>
    <lineage>
        <taxon>Bacteria</taxon>
        <taxon>Pseudomonadati</taxon>
        <taxon>Pseudomonadota</taxon>
        <taxon>Gammaproteobacteria</taxon>
        <taxon>Enterobacterales</taxon>
        <taxon>Enterobacteriaceae</taxon>
        <taxon>aphid secondary symbionts</taxon>
        <taxon>Candidatus Regiella</taxon>
    </lineage>
</organism>
<dbReference type="InterPro" id="IPR051018">
    <property type="entry name" value="Bacteriophage_GH24"/>
</dbReference>
<keyword evidence="5 6" id="KW-0326">Glycosidase</keyword>
<evidence type="ECO:0000313" key="8">
    <source>
        <dbReference type="Proteomes" id="UP000504714"/>
    </source>
</evidence>